<dbReference type="PROSITE" id="PS50888">
    <property type="entry name" value="BHLH"/>
    <property type="match status" value="1"/>
</dbReference>
<dbReference type="OrthoDB" id="1921805at2759"/>
<evidence type="ECO:0000313" key="8">
    <source>
        <dbReference type="Proteomes" id="UP000231279"/>
    </source>
</evidence>
<gene>
    <name evidence="7" type="ORF">CDL12_03835</name>
</gene>
<proteinExistence type="predicted"/>
<evidence type="ECO:0000313" key="7">
    <source>
        <dbReference type="EMBL" id="PIN23459.1"/>
    </source>
</evidence>
<feature type="compositionally biased region" description="Basic residues" evidence="5">
    <location>
        <begin position="167"/>
        <end position="188"/>
    </location>
</feature>
<dbReference type="STRING" id="429701.A0A2G9I127"/>
<dbReference type="InterPro" id="IPR037546">
    <property type="entry name" value="SAC51-like"/>
</dbReference>
<comment type="caution">
    <text evidence="7">The sequence shown here is derived from an EMBL/GenBank/DDBJ whole genome shotgun (WGS) entry which is preliminary data.</text>
</comment>
<dbReference type="EMBL" id="NKXS01000568">
    <property type="protein sequence ID" value="PIN23459.1"/>
    <property type="molecule type" value="Genomic_DNA"/>
</dbReference>
<organism evidence="7 8">
    <name type="scientific">Handroanthus impetiginosus</name>
    <dbReference type="NCBI Taxonomy" id="429701"/>
    <lineage>
        <taxon>Eukaryota</taxon>
        <taxon>Viridiplantae</taxon>
        <taxon>Streptophyta</taxon>
        <taxon>Embryophyta</taxon>
        <taxon>Tracheophyta</taxon>
        <taxon>Spermatophyta</taxon>
        <taxon>Magnoliopsida</taxon>
        <taxon>eudicotyledons</taxon>
        <taxon>Gunneridae</taxon>
        <taxon>Pentapetalae</taxon>
        <taxon>asterids</taxon>
        <taxon>lamiids</taxon>
        <taxon>Lamiales</taxon>
        <taxon>Bignoniaceae</taxon>
        <taxon>Crescentiina</taxon>
        <taxon>Tabebuia alliance</taxon>
        <taxon>Handroanthus</taxon>
    </lineage>
</organism>
<dbReference type="Gene3D" id="4.10.280.10">
    <property type="entry name" value="Helix-loop-helix DNA-binding domain"/>
    <property type="match status" value="1"/>
</dbReference>
<dbReference type="InterPro" id="IPR036638">
    <property type="entry name" value="HLH_DNA-bd_sf"/>
</dbReference>
<comment type="subcellular location">
    <subcellularLocation>
        <location evidence="1">Nucleus</location>
    </subcellularLocation>
</comment>
<evidence type="ECO:0000256" key="5">
    <source>
        <dbReference type="SAM" id="MobiDB-lite"/>
    </source>
</evidence>
<dbReference type="PANTHER" id="PTHR36066">
    <property type="entry name" value="TRANSCRIPTION FACTOR BHLH145"/>
    <property type="match status" value="1"/>
</dbReference>
<keyword evidence="4" id="KW-0539">Nucleus</keyword>
<dbReference type="Proteomes" id="UP000231279">
    <property type="component" value="Unassembled WGS sequence"/>
</dbReference>
<keyword evidence="8" id="KW-1185">Reference proteome</keyword>
<dbReference type="GO" id="GO:0005634">
    <property type="term" value="C:nucleus"/>
    <property type="evidence" value="ECO:0007669"/>
    <property type="project" value="UniProtKB-SubCell"/>
</dbReference>
<dbReference type="AlphaFoldDB" id="A0A2G9I127"/>
<dbReference type="SMART" id="SM00353">
    <property type="entry name" value="HLH"/>
    <property type="match status" value="1"/>
</dbReference>
<reference evidence="8" key="1">
    <citation type="journal article" date="2018" name="Gigascience">
        <title>Genome assembly of the Pink Ipe (Handroanthus impetiginosus, Bignoniaceae), a highly valued, ecologically keystone Neotropical timber forest tree.</title>
        <authorList>
            <person name="Silva-Junior O.B."/>
            <person name="Grattapaglia D."/>
            <person name="Novaes E."/>
            <person name="Collevatti R.G."/>
        </authorList>
    </citation>
    <scope>NUCLEOTIDE SEQUENCE [LARGE SCALE GENOMIC DNA]</scope>
    <source>
        <strain evidence="8">cv. UFG-1</strain>
    </source>
</reference>
<evidence type="ECO:0000256" key="2">
    <source>
        <dbReference type="ARBA" id="ARBA00023015"/>
    </source>
</evidence>
<evidence type="ECO:0000256" key="3">
    <source>
        <dbReference type="ARBA" id="ARBA00023163"/>
    </source>
</evidence>
<feature type="domain" description="BHLH" evidence="6">
    <location>
        <begin position="171"/>
        <end position="220"/>
    </location>
</feature>
<dbReference type="PANTHER" id="PTHR36066:SF11">
    <property type="entry name" value="TRANSCRIPTION FACTOR BHLH144"/>
    <property type="match status" value="1"/>
</dbReference>
<evidence type="ECO:0000256" key="1">
    <source>
        <dbReference type="ARBA" id="ARBA00004123"/>
    </source>
</evidence>
<dbReference type="Pfam" id="PF23173">
    <property type="entry name" value="bHLH_SAC51"/>
    <property type="match status" value="1"/>
</dbReference>
<name>A0A2G9I127_9LAMI</name>
<dbReference type="GO" id="GO:0046983">
    <property type="term" value="F:protein dimerization activity"/>
    <property type="evidence" value="ECO:0007669"/>
    <property type="project" value="InterPro"/>
</dbReference>
<sequence>MHNNQPYFPGQPMQPLADQFGYCMQNAPTASVFNEGIMPSGIKPSIPSHTVDIQPSNACPRNFIIFDQTTNRSQIMFHPEMSSKFFYPGFGADTIWGDGIDRKDANDEVKIASSFKEDSGDIDALLSTEDDAEEGDDDEVSTARTHAVYECNSTDSCSNYDSPSGKGRSHFRKSSGSRSNDKKRQRMRKMVKTLKGIVPGANRMSTVAVLDEAIRYLKSLKVEVRKLGVRISKG</sequence>
<dbReference type="InterPro" id="IPR011598">
    <property type="entry name" value="bHLH_dom"/>
</dbReference>
<evidence type="ECO:0000259" key="6">
    <source>
        <dbReference type="PROSITE" id="PS50888"/>
    </source>
</evidence>
<keyword evidence="2" id="KW-0805">Transcription regulation</keyword>
<keyword evidence="3" id="KW-0804">Transcription</keyword>
<accession>A0A2G9I127</accession>
<protein>
    <recommendedName>
        <fullName evidence="6">BHLH domain-containing protein</fullName>
    </recommendedName>
</protein>
<evidence type="ECO:0000256" key="4">
    <source>
        <dbReference type="ARBA" id="ARBA00023242"/>
    </source>
</evidence>
<feature type="region of interest" description="Disordered" evidence="5">
    <location>
        <begin position="155"/>
        <end position="188"/>
    </location>
</feature>
<dbReference type="SUPFAM" id="SSF47459">
    <property type="entry name" value="HLH, helix-loop-helix DNA-binding domain"/>
    <property type="match status" value="1"/>
</dbReference>